<accession>A0ABR0J6Y7</accession>
<evidence type="ECO:0000256" key="3">
    <source>
        <dbReference type="ARBA" id="ARBA00022525"/>
    </source>
</evidence>
<sequence>MPEILEASLSKRDQAFLVAAFAAAAYATPMGSGSWGSSSTGYGSATWTTSTTTTTSSGSYSSSTSASASVVPNPVPSSGVVAELLTADSTVDRFKDIQKEIAAGDVSLKFDFNPAANPAAPVGMGGQVDLANRANFPILTDLGISAAGIFFKPCGLNTPHIHPRASEFLTLVTDNNLLTGFVLENGLTSEFNTTLTKFQGTVFPMGSIHFQQNLDCTDAVAIAGLNHEDPGASSLAQNFIINLDVDVVDAALGFPKQIDGSNFAAFKANIPGSLAKGVEECLVRCNIPY</sequence>
<dbReference type="SMART" id="SM00835">
    <property type="entry name" value="Cupin_1"/>
    <property type="match status" value="1"/>
</dbReference>
<evidence type="ECO:0000313" key="8">
    <source>
        <dbReference type="EMBL" id="KAK5056879.1"/>
    </source>
</evidence>
<keyword evidence="3" id="KW-0964">Secreted</keyword>
<keyword evidence="5" id="KW-0464">Manganese</keyword>
<dbReference type="EMBL" id="JAVRRF010000017">
    <property type="protein sequence ID" value="KAK5056879.1"/>
    <property type="molecule type" value="Genomic_DNA"/>
</dbReference>
<comment type="subcellular location">
    <subcellularLocation>
        <location evidence="1">Secreted</location>
    </subcellularLocation>
</comment>
<reference evidence="8 9" key="1">
    <citation type="submission" date="2023-08" db="EMBL/GenBank/DDBJ databases">
        <title>Black Yeasts Isolated from many extreme environments.</title>
        <authorList>
            <person name="Coleine C."/>
            <person name="Stajich J.E."/>
            <person name="Selbmann L."/>
        </authorList>
    </citation>
    <scope>NUCLEOTIDE SEQUENCE [LARGE SCALE GENOMIC DNA]</scope>
    <source>
        <strain evidence="8 9">CCFEE 6328</strain>
    </source>
</reference>
<evidence type="ECO:0000256" key="6">
    <source>
        <dbReference type="SAM" id="MobiDB-lite"/>
    </source>
</evidence>
<dbReference type="InterPro" id="IPR014710">
    <property type="entry name" value="RmlC-like_jellyroll"/>
</dbReference>
<evidence type="ECO:0000259" key="7">
    <source>
        <dbReference type="SMART" id="SM00835"/>
    </source>
</evidence>
<dbReference type="PANTHER" id="PTHR31238">
    <property type="entry name" value="GERMIN-LIKE PROTEIN SUBFAMILY 3 MEMBER 3"/>
    <property type="match status" value="1"/>
</dbReference>
<proteinExistence type="inferred from homology"/>
<dbReference type="PRINTS" id="PR00325">
    <property type="entry name" value="GERMIN"/>
</dbReference>
<feature type="region of interest" description="Disordered" evidence="6">
    <location>
        <begin position="53"/>
        <end position="72"/>
    </location>
</feature>
<keyword evidence="4" id="KW-0479">Metal-binding</keyword>
<evidence type="ECO:0000256" key="1">
    <source>
        <dbReference type="ARBA" id="ARBA00004613"/>
    </source>
</evidence>
<evidence type="ECO:0000256" key="2">
    <source>
        <dbReference type="ARBA" id="ARBA00007456"/>
    </source>
</evidence>
<gene>
    <name evidence="8" type="ORF">LTR69_007517</name>
</gene>
<dbReference type="Proteomes" id="UP001345691">
    <property type="component" value="Unassembled WGS sequence"/>
</dbReference>
<dbReference type="CDD" id="cd02241">
    <property type="entry name" value="cupin_OxOx"/>
    <property type="match status" value="1"/>
</dbReference>
<dbReference type="Gene3D" id="2.60.120.10">
    <property type="entry name" value="Jelly Rolls"/>
    <property type="match status" value="1"/>
</dbReference>
<dbReference type="SUPFAM" id="SSF51182">
    <property type="entry name" value="RmlC-like cupins"/>
    <property type="match status" value="1"/>
</dbReference>
<keyword evidence="9" id="KW-1185">Reference proteome</keyword>
<comment type="caution">
    <text evidence="8">The sequence shown here is derived from an EMBL/GenBank/DDBJ whole genome shotgun (WGS) entry which is preliminary data.</text>
</comment>
<feature type="domain" description="Cupin type-1" evidence="7">
    <location>
        <begin position="110"/>
        <end position="259"/>
    </location>
</feature>
<evidence type="ECO:0000256" key="5">
    <source>
        <dbReference type="ARBA" id="ARBA00023211"/>
    </source>
</evidence>
<evidence type="ECO:0000313" key="9">
    <source>
        <dbReference type="Proteomes" id="UP001345691"/>
    </source>
</evidence>
<dbReference type="InterPro" id="IPR011051">
    <property type="entry name" value="RmlC_Cupin_sf"/>
</dbReference>
<dbReference type="Pfam" id="PF00190">
    <property type="entry name" value="Cupin_1"/>
    <property type="match status" value="1"/>
</dbReference>
<organism evidence="8 9">
    <name type="scientific">Exophiala sideris</name>
    <dbReference type="NCBI Taxonomy" id="1016849"/>
    <lineage>
        <taxon>Eukaryota</taxon>
        <taxon>Fungi</taxon>
        <taxon>Dikarya</taxon>
        <taxon>Ascomycota</taxon>
        <taxon>Pezizomycotina</taxon>
        <taxon>Eurotiomycetes</taxon>
        <taxon>Chaetothyriomycetidae</taxon>
        <taxon>Chaetothyriales</taxon>
        <taxon>Herpotrichiellaceae</taxon>
        <taxon>Exophiala</taxon>
    </lineage>
</organism>
<comment type="similarity">
    <text evidence="2">Belongs to the germin family.</text>
</comment>
<protein>
    <recommendedName>
        <fullName evidence="7">Cupin type-1 domain-containing protein</fullName>
    </recommendedName>
</protein>
<dbReference type="InterPro" id="IPR006045">
    <property type="entry name" value="Cupin_1"/>
</dbReference>
<dbReference type="InterPro" id="IPR001929">
    <property type="entry name" value="Germin"/>
</dbReference>
<name>A0ABR0J6Y7_9EURO</name>
<evidence type="ECO:0000256" key="4">
    <source>
        <dbReference type="ARBA" id="ARBA00022723"/>
    </source>
</evidence>